<dbReference type="InterPro" id="IPR051465">
    <property type="entry name" value="Cell_Envelope_Struct_Comp"/>
</dbReference>
<dbReference type="Pfam" id="PF13472">
    <property type="entry name" value="Lipase_GDSL_2"/>
    <property type="match status" value="1"/>
</dbReference>
<gene>
    <name evidence="4" type="ORF">H9712_05465</name>
</gene>
<evidence type="ECO:0000256" key="1">
    <source>
        <dbReference type="ARBA" id="ARBA00022737"/>
    </source>
</evidence>
<accession>A0A9D2MLK6</accession>
<dbReference type="SUPFAM" id="SSF52266">
    <property type="entry name" value="SGNH hydrolase"/>
    <property type="match status" value="1"/>
</dbReference>
<dbReference type="AlphaFoldDB" id="A0A9D2MLK6"/>
<reference evidence="4" key="1">
    <citation type="journal article" date="2021" name="PeerJ">
        <title>Extensive microbial diversity within the chicken gut microbiome revealed by metagenomics and culture.</title>
        <authorList>
            <person name="Gilroy R."/>
            <person name="Ravi A."/>
            <person name="Getino M."/>
            <person name="Pursley I."/>
            <person name="Horton D.L."/>
            <person name="Alikhan N.F."/>
            <person name="Baker D."/>
            <person name="Gharbi K."/>
            <person name="Hall N."/>
            <person name="Watson M."/>
            <person name="Adriaenssens E.M."/>
            <person name="Foster-Nyarko E."/>
            <person name="Jarju S."/>
            <person name="Secka A."/>
            <person name="Antonio M."/>
            <person name="Oren A."/>
            <person name="Chaudhuri R.R."/>
            <person name="La Ragione R."/>
            <person name="Hildebrand F."/>
            <person name="Pallen M.J."/>
        </authorList>
    </citation>
    <scope>NUCLEOTIDE SEQUENCE</scope>
    <source>
        <strain evidence="4">CHK192-8294</strain>
    </source>
</reference>
<organism evidence="4 5">
    <name type="scientific">Candidatus Flavonifractor intestinigallinarum</name>
    <dbReference type="NCBI Taxonomy" id="2838586"/>
    <lineage>
        <taxon>Bacteria</taxon>
        <taxon>Bacillati</taxon>
        <taxon>Bacillota</taxon>
        <taxon>Clostridia</taxon>
        <taxon>Eubacteriales</taxon>
        <taxon>Oscillospiraceae</taxon>
        <taxon>Flavonifractor</taxon>
    </lineage>
</organism>
<feature type="domain" description="SLH" evidence="3">
    <location>
        <begin position="80"/>
        <end position="143"/>
    </location>
</feature>
<dbReference type="EMBL" id="DWXO01000053">
    <property type="protein sequence ID" value="HJB80412.1"/>
    <property type="molecule type" value="Genomic_DNA"/>
</dbReference>
<evidence type="ECO:0000313" key="4">
    <source>
        <dbReference type="EMBL" id="HJB80412.1"/>
    </source>
</evidence>
<dbReference type="PROSITE" id="PS51272">
    <property type="entry name" value="SLH"/>
    <property type="match status" value="2"/>
</dbReference>
<dbReference type="InterPro" id="IPR036514">
    <property type="entry name" value="SGNH_hydro_sf"/>
</dbReference>
<dbReference type="Pfam" id="PF00395">
    <property type="entry name" value="SLH"/>
    <property type="match status" value="3"/>
</dbReference>
<sequence length="432" mass="46857">MLIQQVVAFLLAGALMSGSSAGVAIQDVSQDHWSYPYVSYMVEHDVMYTTKTGNFLGQVQINRGDFVLSLWRAAGSPAGAVPNFTDVRPEDPCYQAVGWAVEQGISQGTSETTFSPAAFLDREQAFTFLWRALPVFGVEQREGLSGGLADFQDVDSVSGWALAAIGDLYARGIVSGTGDGLLAPHQLVTRGETATLLYKTLDLAGKVEGADTPTVSTAVPEDEWAWFDDAVFVGDSVSLKLTGYVTKTRQSDPDYLGKAQFLTAGSLGSGNALWEVSDESVHPLYQGTKMRLEDSIQACGAKKLYILLGMNDVGLYGVDGSAANMETLLKLIKEKTPDLQIFVQSATPIHKGNEKKVLNNANLRLYNEKLKEMCDRNGYYYVDIASVLSDGEGYLPDAYCSDASGMGMHFTDEACRIWVDYLKEDAAARQNG</sequence>
<evidence type="ECO:0000313" key="5">
    <source>
        <dbReference type="Proteomes" id="UP000823921"/>
    </source>
</evidence>
<dbReference type="PANTHER" id="PTHR43308">
    <property type="entry name" value="OUTER MEMBRANE PROTEIN ALPHA-RELATED"/>
    <property type="match status" value="1"/>
</dbReference>
<evidence type="ECO:0000259" key="3">
    <source>
        <dbReference type="PROSITE" id="PS51272"/>
    </source>
</evidence>
<protein>
    <submittedName>
        <fullName evidence="4">S-layer homology domain-containing protein</fullName>
    </submittedName>
</protein>
<feature type="domain" description="SLH" evidence="3">
    <location>
        <begin position="148"/>
        <end position="211"/>
    </location>
</feature>
<comment type="caution">
    <text evidence="4">The sequence shown here is derived from an EMBL/GenBank/DDBJ whole genome shotgun (WGS) entry which is preliminary data.</text>
</comment>
<keyword evidence="2" id="KW-0732">Signal</keyword>
<keyword evidence="1" id="KW-0677">Repeat</keyword>
<dbReference type="InterPro" id="IPR013830">
    <property type="entry name" value="SGNH_hydro"/>
</dbReference>
<name>A0A9D2MLK6_9FIRM</name>
<feature type="signal peptide" evidence="2">
    <location>
        <begin position="1"/>
        <end position="21"/>
    </location>
</feature>
<feature type="chain" id="PRO_5038658059" evidence="2">
    <location>
        <begin position="22"/>
        <end position="432"/>
    </location>
</feature>
<evidence type="ECO:0000256" key="2">
    <source>
        <dbReference type="SAM" id="SignalP"/>
    </source>
</evidence>
<proteinExistence type="predicted"/>
<dbReference type="InterPro" id="IPR001119">
    <property type="entry name" value="SLH_dom"/>
</dbReference>
<dbReference type="Gene3D" id="3.40.50.1110">
    <property type="entry name" value="SGNH hydrolase"/>
    <property type="match status" value="1"/>
</dbReference>
<dbReference type="Proteomes" id="UP000823921">
    <property type="component" value="Unassembled WGS sequence"/>
</dbReference>
<reference evidence="4" key="2">
    <citation type="submission" date="2021-04" db="EMBL/GenBank/DDBJ databases">
        <authorList>
            <person name="Gilroy R."/>
        </authorList>
    </citation>
    <scope>NUCLEOTIDE SEQUENCE</scope>
    <source>
        <strain evidence="4">CHK192-8294</strain>
    </source>
</reference>